<keyword evidence="1" id="KW-0732">Signal</keyword>
<gene>
    <name evidence="2" type="ORF">PEVE_00001741</name>
</gene>
<sequence>LTTAICALINLYLTGAVTKFQPNGMKKICLELDNLASKVVETKEIIDIRWRVKDQKHRLSNIQLTTFVSSKNMKKTTPQGTLEVNRQIARAFISPLRKLKKQFSAFSAANDIAQGANDIAHRLQRIEWIARNVIHYIQEIQLAPKSRNTDTEVIRPTKSAVINKTSSWSSDMVTAQSSAAAEQARLPVTSLQLEGIAFQAFALLEDLYSQILIMQMDFSKLDGRCASRM</sequence>
<dbReference type="Proteomes" id="UP001159427">
    <property type="component" value="Unassembled WGS sequence"/>
</dbReference>
<feature type="non-terminal residue" evidence="2">
    <location>
        <position position="1"/>
    </location>
</feature>
<evidence type="ECO:0000256" key="1">
    <source>
        <dbReference type="SAM" id="SignalP"/>
    </source>
</evidence>
<name>A0ABN8LFX2_9CNID</name>
<keyword evidence="3" id="KW-1185">Reference proteome</keyword>
<comment type="caution">
    <text evidence="2">The sequence shown here is derived from an EMBL/GenBank/DDBJ whole genome shotgun (WGS) entry which is preliminary data.</text>
</comment>
<accession>A0ABN8LFX2</accession>
<proteinExistence type="predicted"/>
<feature type="signal peptide" evidence="1">
    <location>
        <begin position="1"/>
        <end position="18"/>
    </location>
</feature>
<evidence type="ECO:0000313" key="2">
    <source>
        <dbReference type="EMBL" id="CAH3014545.1"/>
    </source>
</evidence>
<protein>
    <submittedName>
        <fullName evidence="2">Uncharacterized protein</fullName>
    </submittedName>
</protein>
<reference evidence="2 3" key="1">
    <citation type="submission" date="2022-05" db="EMBL/GenBank/DDBJ databases">
        <authorList>
            <consortium name="Genoscope - CEA"/>
            <person name="William W."/>
        </authorList>
    </citation>
    <scope>NUCLEOTIDE SEQUENCE [LARGE SCALE GENOMIC DNA]</scope>
</reference>
<feature type="chain" id="PRO_5045193960" evidence="1">
    <location>
        <begin position="19"/>
        <end position="229"/>
    </location>
</feature>
<dbReference type="EMBL" id="CALNXI010000011">
    <property type="protein sequence ID" value="CAH3014545.1"/>
    <property type="molecule type" value="Genomic_DNA"/>
</dbReference>
<evidence type="ECO:0000313" key="3">
    <source>
        <dbReference type="Proteomes" id="UP001159427"/>
    </source>
</evidence>
<organism evidence="2 3">
    <name type="scientific">Porites evermanni</name>
    <dbReference type="NCBI Taxonomy" id="104178"/>
    <lineage>
        <taxon>Eukaryota</taxon>
        <taxon>Metazoa</taxon>
        <taxon>Cnidaria</taxon>
        <taxon>Anthozoa</taxon>
        <taxon>Hexacorallia</taxon>
        <taxon>Scleractinia</taxon>
        <taxon>Fungiina</taxon>
        <taxon>Poritidae</taxon>
        <taxon>Porites</taxon>
    </lineage>
</organism>